<evidence type="ECO:0000313" key="1">
    <source>
        <dbReference type="EMBL" id="TDZ82018.1"/>
    </source>
</evidence>
<proteinExistence type="predicted"/>
<dbReference type="AlphaFoldDB" id="A0A4R8S551"/>
<dbReference type="EMBL" id="PECH01000007">
    <property type="protein sequence ID" value="TDZ82018.1"/>
    <property type="molecule type" value="Genomic_DNA"/>
</dbReference>
<evidence type="ECO:0008006" key="3">
    <source>
        <dbReference type="Google" id="ProtNLM"/>
    </source>
</evidence>
<protein>
    <recommendedName>
        <fullName evidence="3">Helix-turn-helix domain-containing protein</fullName>
    </recommendedName>
</protein>
<comment type="caution">
    <text evidence="1">The sequence shown here is derived from an EMBL/GenBank/DDBJ whole genome shotgun (WGS) entry which is preliminary data.</text>
</comment>
<dbReference type="Proteomes" id="UP000295117">
    <property type="component" value="Unassembled WGS sequence"/>
</dbReference>
<organism evidence="1 2">
    <name type="scientific">Mycobacteroides salmoniphilum</name>
    <dbReference type="NCBI Taxonomy" id="404941"/>
    <lineage>
        <taxon>Bacteria</taxon>
        <taxon>Bacillati</taxon>
        <taxon>Actinomycetota</taxon>
        <taxon>Actinomycetes</taxon>
        <taxon>Mycobacteriales</taxon>
        <taxon>Mycobacteriaceae</taxon>
        <taxon>Mycobacteroides</taxon>
    </lineage>
</organism>
<reference evidence="1 2" key="1">
    <citation type="journal article" date="2019" name="Sci. Rep.">
        <title>Extended insight into the Mycobacterium chelonae-abscessus complex through whole genome sequencing of Mycobacterium salmoniphilum outbreak and Mycobacterium salmoniphilum-like strains.</title>
        <authorList>
            <person name="Behra P.R.K."/>
            <person name="Das S."/>
            <person name="Pettersson B.M.F."/>
            <person name="Shirreff L."/>
            <person name="DuCote T."/>
            <person name="Jacobsson K.G."/>
            <person name="Ennis D.G."/>
            <person name="Kirsebom L.A."/>
        </authorList>
    </citation>
    <scope>NUCLEOTIDE SEQUENCE [LARGE SCALE GENOMIC DNA]</scope>
    <source>
        <strain evidence="1 2">DE 4585</strain>
    </source>
</reference>
<gene>
    <name evidence="1" type="ORF">DE4585_02546</name>
</gene>
<evidence type="ECO:0000313" key="2">
    <source>
        <dbReference type="Proteomes" id="UP000295117"/>
    </source>
</evidence>
<sequence>MSGQSWTSEELAVALDVSLSRREAAARLGRTEAGVKWARLQYVAGKAVGRQKRARWTAEEIAVALDMSLTRAEAAAKLGRSVSSVKGVRISHLGCNNVSALTHR</sequence>
<name>A0A4R8S551_9MYCO</name>
<accession>A0A4R8S551</accession>